<proteinExistence type="predicted"/>
<dbReference type="AlphaFoldDB" id="A0AAD2D3F4"/>
<accession>A0AAD2D3F4</accession>
<reference evidence="1" key="1">
    <citation type="submission" date="2023-07" db="EMBL/GenBank/DDBJ databases">
        <authorList>
            <consortium name="AG Swart"/>
            <person name="Singh M."/>
            <person name="Singh A."/>
            <person name="Seah K."/>
            <person name="Emmerich C."/>
        </authorList>
    </citation>
    <scope>NUCLEOTIDE SEQUENCE</scope>
    <source>
        <strain evidence="1">DP1</strain>
    </source>
</reference>
<organism evidence="1 2">
    <name type="scientific">Euplotes crassus</name>
    <dbReference type="NCBI Taxonomy" id="5936"/>
    <lineage>
        <taxon>Eukaryota</taxon>
        <taxon>Sar</taxon>
        <taxon>Alveolata</taxon>
        <taxon>Ciliophora</taxon>
        <taxon>Intramacronucleata</taxon>
        <taxon>Spirotrichea</taxon>
        <taxon>Hypotrichia</taxon>
        <taxon>Euplotida</taxon>
        <taxon>Euplotidae</taxon>
        <taxon>Moneuplotes</taxon>
    </lineage>
</organism>
<evidence type="ECO:0000313" key="2">
    <source>
        <dbReference type="Proteomes" id="UP001295684"/>
    </source>
</evidence>
<protein>
    <submittedName>
        <fullName evidence="1">Uncharacterized protein</fullName>
    </submittedName>
</protein>
<comment type="caution">
    <text evidence="1">The sequence shown here is derived from an EMBL/GenBank/DDBJ whole genome shotgun (WGS) entry which is preliminary data.</text>
</comment>
<evidence type="ECO:0000313" key="1">
    <source>
        <dbReference type="EMBL" id="CAI2378113.1"/>
    </source>
</evidence>
<name>A0AAD2D3F4_EUPCR</name>
<gene>
    <name evidence="1" type="ORF">ECRASSUSDP1_LOCUS19507</name>
</gene>
<sequence length="277" mass="32336">MEKYGLEKCIEGQENEVNREIIDSLGDTRIWKMSFACLDKVVYLRVKDIFVDKFISFYSSKKQILQDVRSLHQYGYAIEDYDFFQLRPSYFISVLSSKANSIPGCLSKLHTRIGSQNNALNMKNRFNQRLIYKMCGLTIRSFCICNFELDLKHVAKIIICGRRCESISFENLHVHFQKFPKNFLNYNHNIDLSIKLKSILFNSCTPRPIESMEASYKIVCTVMRSILDSQLLRTLSIVTFNGLPKENSWRSLNDILAYNNVVVKHCWDSTEVKVKFN</sequence>
<keyword evidence="2" id="KW-1185">Reference proteome</keyword>
<dbReference type="Proteomes" id="UP001295684">
    <property type="component" value="Unassembled WGS sequence"/>
</dbReference>
<dbReference type="EMBL" id="CAMPGE010019803">
    <property type="protein sequence ID" value="CAI2378113.1"/>
    <property type="molecule type" value="Genomic_DNA"/>
</dbReference>